<dbReference type="PANTHER" id="PTHR33269:SF17">
    <property type="entry name" value="NADH-UBIQUINONE OXIDOREDUCTASE CHAIN 6"/>
    <property type="match status" value="1"/>
</dbReference>
<feature type="transmembrane region" description="Helical" evidence="2">
    <location>
        <begin position="32"/>
        <end position="50"/>
    </location>
</feature>
<dbReference type="AlphaFoldDB" id="A0A0C5C462"/>
<protein>
    <recommendedName>
        <fullName evidence="2">NADH-ubiquinone oxidoreductase chain 6</fullName>
        <ecNumber evidence="2">7.1.1.2</ecNumber>
    </recommendedName>
</protein>
<feature type="transmembrane region" description="Helical" evidence="2">
    <location>
        <begin position="56"/>
        <end position="75"/>
    </location>
</feature>
<dbReference type="GO" id="GO:0008137">
    <property type="term" value="F:NADH dehydrogenase (ubiquinone) activity"/>
    <property type="evidence" value="ECO:0007669"/>
    <property type="project" value="UniProtKB-UniRule"/>
</dbReference>
<comment type="catalytic activity">
    <reaction evidence="2">
        <text>a ubiquinone + NADH + 5 H(+)(in) = a ubiquinol + NAD(+) + 4 H(+)(out)</text>
        <dbReference type="Rhea" id="RHEA:29091"/>
        <dbReference type="Rhea" id="RHEA-COMP:9565"/>
        <dbReference type="Rhea" id="RHEA-COMP:9566"/>
        <dbReference type="ChEBI" id="CHEBI:15378"/>
        <dbReference type="ChEBI" id="CHEBI:16389"/>
        <dbReference type="ChEBI" id="CHEBI:17976"/>
        <dbReference type="ChEBI" id="CHEBI:57540"/>
        <dbReference type="ChEBI" id="CHEBI:57945"/>
        <dbReference type="EC" id="7.1.1.2"/>
    </reaction>
</comment>
<organism evidence="3">
    <name type="scientific">Dunaliella viridis</name>
    <dbReference type="NCBI Taxonomy" id="140095"/>
    <lineage>
        <taxon>Eukaryota</taxon>
        <taxon>Viridiplantae</taxon>
        <taxon>Chlorophyta</taxon>
        <taxon>core chlorophytes</taxon>
        <taxon>Chlorophyceae</taxon>
        <taxon>CS clade</taxon>
        <taxon>Chlamydomonadales</taxon>
        <taxon>Dunaliellaceae</taxon>
        <taxon>Dunaliella</taxon>
    </lineage>
</organism>
<evidence type="ECO:0000256" key="1">
    <source>
        <dbReference type="ARBA" id="ARBA00005698"/>
    </source>
</evidence>
<dbReference type="GeneID" id="23631491"/>
<gene>
    <name evidence="3" type="primary">nad6</name>
</gene>
<keyword evidence="2" id="KW-0472">Membrane</keyword>
<keyword evidence="2" id="KW-0813">Transport</keyword>
<evidence type="ECO:0000256" key="2">
    <source>
        <dbReference type="RuleBase" id="RU004430"/>
    </source>
</evidence>
<sequence length="163" mass="18213">MYLEHSFIALLAFLSVMVSLTRNVFMSLMYSIILFVNACAVLLSLGFEFLALVNVLVYVGALAVLFLFVIMLLEIPTTELRAYYRGYSVLAMLGFLSVRLFFISDLFTNDSTYNTVFSFVPTLESISSVGYAFYITYTDVLVLNSLILTIALFGALVLAHKSN</sequence>
<evidence type="ECO:0000313" key="3">
    <source>
        <dbReference type="EMBL" id="AJN90452.1"/>
    </source>
</evidence>
<comment type="subcellular location">
    <subcellularLocation>
        <location evidence="2">Mitochondrion membrane</location>
        <topology evidence="2">Multi-pass membrane protein</topology>
    </subcellularLocation>
</comment>
<dbReference type="InterPro" id="IPR001457">
    <property type="entry name" value="NADH_UbQ/plastoQ_OxRdtase_su6"/>
</dbReference>
<keyword evidence="2" id="KW-0812">Transmembrane</keyword>
<dbReference type="PANTHER" id="PTHR33269">
    <property type="entry name" value="NADH-UBIQUINONE OXIDOREDUCTASE CHAIN 6"/>
    <property type="match status" value="1"/>
</dbReference>
<comment type="function">
    <text evidence="2">Core subunit of the mitochondrial membrane respiratory chain NADH dehydrogenase (Complex I) which catalyzes electron transfer from NADH through the respiratory chain, using ubiquinone as an electron acceptor. Essential for the catalytic activity and assembly of complex I.</text>
</comment>
<dbReference type="RefSeq" id="YP_009123591.1">
    <property type="nucleotide sequence ID" value="NC_026571.1"/>
</dbReference>
<accession>A0A0C5C462</accession>
<keyword evidence="2 3" id="KW-0496">Mitochondrion</keyword>
<keyword evidence="2" id="KW-0249">Electron transport</keyword>
<keyword evidence="2" id="KW-0830">Ubiquinone</keyword>
<dbReference type="GO" id="GO:0031966">
    <property type="term" value="C:mitochondrial membrane"/>
    <property type="evidence" value="ECO:0007669"/>
    <property type="project" value="UniProtKB-SubCell"/>
</dbReference>
<feature type="transmembrane region" description="Helical" evidence="2">
    <location>
        <begin position="131"/>
        <end position="159"/>
    </location>
</feature>
<dbReference type="EMBL" id="KP691602">
    <property type="protein sequence ID" value="AJN90452.1"/>
    <property type="molecule type" value="Genomic_DNA"/>
</dbReference>
<keyword evidence="2" id="KW-0679">Respiratory chain</keyword>
<geneLocation type="mitochondrion" evidence="3"/>
<name>A0A0C5C462_9CHLO</name>
<dbReference type="Gene3D" id="1.20.120.1200">
    <property type="entry name" value="NADH-ubiquinone/plastoquinone oxidoreductase chain 6, subunit NuoJ"/>
    <property type="match status" value="1"/>
</dbReference>
<dbReference type="EC" id="7.1.1.2" evidence="2"/>
<feature type="transmembrane region" description="Helical" evidence="2">
    <location>
        <begin position="87"/>
        <end position="107"/>
    </location>
</feature>
<comment type="similarity">
    <text evidence="1 2">Belongs to the complex I subunit 6 family.</text>
</comment>
<reference evidence="3" key="1">
    <citation type="journal article" date="2015" name="Genome Biol. Evol.">
        <title>Massive and widespread organelle genomic expansion in the green algal genus Dunaliella.</title>
        <authorList>
            <person name="Del Vasto M."/>
            <person name="Figueroa-Martinez F."/>
            <person name="Featherston J."/>
            <person name="Gonzalez M.A."/>
            <person name="Reyes-Prieto A."/>
            <person name="Durand P.M."/>
            <person name="Smith D.R."/>
        </authorList>
    </citation>
    <scope>NUCLEOTIDE SEQUENCE</scope>
    <source>
        <strain evidence="3">CCM-UDEC 002</strain>
    </source>
</reference>
<keyword evidence="2" id="KW-1278">Translocase</keyword>
<keyword evidence="2" id="KW-0520">NAD</keyword>
<dbReference type="Pfam" id="PF00499">
    <property type="entry name" value="Oxidored_q3"/>
    <property type="match status" value="1"/>
</dbReference>
<keyword evidence="2" id="KW-1133">Transmembrane helix</keyword>
<dbReference type="InterPro" id="IPR042106">
    <property type="entry name" value="Nuo/plastoQ_OxRdtase_6_NuoJ"/>
</dbReference>
<proteinExistence type="inferred from homology"/>